<comment type="caution">
    <text evidence="7">The sequence shown here is derived from an EMBL/GenBank/DDBJ whole genome shotgun (WGS) entry which is preliminary data.</text>
</comment>
<feature type="compositionally biased region" description="Polar residues" evidence="5">
    <location>
        <begin position="558"/>
        <end position="581"/>
    </location>
</feature>
<dbReference type="GO" id="GO:0005634">
    <property type="term" value="C:nucleus"/>
    <property type="evidence" value="ECO:0007669"/>
    <property type="project" value="UniProtKB-SubCell"/>
</dbReference>
<dbReference type="SUPFAM" id="SSF46689">
    <property type="entry name" value="Homeodomain-like"/>
    <property type="match status" value="1"/>
</dbReference>
<dbReference type="PROSITE" id="PS50071">
    <property type="entry name" value="HOMEOBOX_2"/>
    <property type="match status" value="1"/>
</dbReference>
<organism evidence="7 8">
    <name type="scientific">Extremus antarcticus</name>
    <dbReference type="NCBI Taxonomy" id="702011"/>
    <lineage>
        <taxon>Eukaryota</taxon>
        <taxon>Fungi</taxon>
        <taxon>Dikarya</taxon>
        <taxon>Ascomycota</taxon>
        <taxon>Pezizomycotina</taxon>
        <taxon>Dothideomycetes</taxon>
        <taxon>Dothideomycetidae</taxon>
        <taxon>Mycosphaerellales</taxon>
        <taxon>Extremaceae</taxon>
        <taxon>Extremus</taxon>
    </lineage>
</organism>
<reference evidence="7" key="1">
    <citation type="submission" date="2023-04" db="EMBL/GenBank/DDBJ databases">
        <title>Black Yeasts Isolated from many extreme environments.</title>
        <authorList>
            <person name="Coleine C."/>
            <person name="Stajich J.E."/>
            <person name="Selbmann L."/>
        </authorList>
    </citation>
    <scope>NUCLEOTIDE SEQUENCE</scope>
    <source>
        <strain evidence="7">CCFEE 5312</strain>
    </source>
</reference>
<feature type="compositionally biased region" description="Low complexity" evidence="5">
    <location>
        <begin position="454"/>
        <end position="480"/>
    </location>
</feature>
<keyword evidence="8" id="KW-1185">Reference proteome</keyword>
<evidence type="ECO:0000313" key="8">
    <source>
        <dbReference type="Proteomes" id="UP001271007"/>
    </source>
</evidence>
<keyword evidence="3 4" id="KW-0371">Homeobox</keyword>
<dbReference type="InterPro" id="IPR001356">
    <property type="entry name" value="HD"/>
</dbReference>
<comment type="similarity">
    <text evidence="2">Belongs to the Caudal homeobox family.</text>
</comment>
<feature type="compositionally biased region" description="Polar residues" evidence="5">
    <location>
        <begin position="103"/>
        <end position="114"/>
    </location>
</feature>
<dbReference type="SMART" id="SM00389">
    <property type="entry name" value="HOX"/>
    <property type="match status" value="1"/>
</dbReference>
<feature type="compositionally biased region" description="Basic and acidic residues" evidence="5">
    <location>
        <begin position="162"/>
        <end position="173"/>
    </location>
</feature>
<evidence type="ECO:0000259" key="6">
    <source>
        <dbReference type="PROSITE" id="PS50071"/>
    </source>
</evidence>
<evidence type="ECO:0000313" key="7">
    <source>
        <dbReference type="EMBL" id="KAK3049373.1"/>
    </source>
</evidence>
<accession>A0AAJ0DFU2</accession>
<feature type="domain" description="Homeobox" evidence="6">
    <location>
        <begin position="174"/>
        <end position="235"/>
    </location>
</feature>
<feature type="compositionally biased region" description="Basic and acidic residues" evidence="5">
    <location>
        <begin position="1"/>
        <end position="12"/>
    </location>
</feature>
<feature type="region of interest" description="Disordered" evidence="5">
    <location>
        <begin position="392"/>
        <end position="482"/>
    </location>
</feature>
<feature type="region of interest" description="Disordered" evidence="5">
    <location>
        <begin position="1"/>
        <end position="178"/>
    </location>
</feature>
<keyword evidence="3 4" id="KW-0539">Nucleus</keyword>
<gene>
    <name evidence="7" type="ORF">LTR09_009292</name>
</gene>
<feature type="compositionally biased region" description="Low complexity" evidence="5">
    <location>
        <begin position="548"/>
        <end position="557"/>
    </location>
</feature>
<evidence type="ECO:0000256" key="3">
    <source>
        <dbReference type="PROSITE-ProRule" id="PRU00108"/>
    </source>
</evidence>
<dbReference type="Proteomes" id="UP001271007">
    <property type="component" value="Unassembled WGS sequence"/>
</dbReference>
<dbReference type="PANTHER" id="PTHR24332:SF9">
    <property type="entry name" value="HOMEOTIC PROTEIN CAUDAL"/>
    <property type="match status" value="1"/>
</dbReference>
<name>A0AAJ0DFU2_9PEZI</name>
<comment type="subcellular location">
    <subcellularLocation>
        <location evidence="1 3 4">Nucleus</location>
    </subcellularLocation>
</comment>
<evidence type="ECO:0000256" key="2">
    <source>
        <dbReference type="ARBA" id="ARBA00010341"/>
    </source>
</evidence>
<dbReference type="PANTHER" id="PTHR24332">
    <property type="entry name" value="HOMEOBOX PROTEIN CDX"/>
    <property type="match status" value="1"/>
</dbReference>
<dbReference type="InterPro" id="IPR009057">
    <property type="entry name" value="Homeodomain-like_sf"/>
</dbReference>
<dbReference type="GO" id="GO:0009948">
    <property type="term" value="P:anterior/posterior axis specification"/>
    <property type="evidence" value="ECO:0007669"/>
    <property type="project" value="TreeGrafter"/>
</dbReference>
<feature type="compositionally biased region" description="Polar residues" evidence="5">
    <location>
        <begin position="538"/>
        <end position="547"/>
    </location>
</feature>
<feature type="region of interest" description="Disordered" evidence="5">
    <location>
        <begin position="331"/>
        <end position="351"/>
    </location>
</feature>
<evidence type="ECO:0000256" key="5">
    <source>
        <dbReference type="SAM" id="MobiDB-lite"/>
    </source>
</evidence>
<feature type="compositionally biased region" description="Acidic residues" evidence="5">
    <location>
        <begin position="137"/>
        <end position="161"/>
    </location>
</feature>
<dbReference type="CDD" id="cd00086">
    <property type="entry name" value="homeodomain"/>
    <property type="match status" value="1"/>
</dbReference>
<dbReference type="GO" id="GO:0003700">
    <property type="term" value="F:DNA-binding transcription factor activity"/>
    <property type="evidence" value="ECO:0007669"/>
    <property type="project" value="TreeGrafter"/>
</dbReference>
<evidence type="ECO:0000256" key="4">
    <source>
        <dbReference type="RuleBase" id="RU000682"/>
    </source>
</evidence>
<dbReference type="InterPro" id="IPR047152">
    <property type="entry name" value="Caudal_homeobox"/>
</dbReference>
<dbReference type="Gene3D" id="1.10.10.60">
    <property type="entry name" value="Homeodomain-like"/>
    <property type="match status" value="1"/>
</dbReference>
<dbReference type="GO" id="GO:0000977">
    <property type="term" value="F:RNA polymerase II transcription regulatory region sequence-specific DNA binding"/>
    <property type="evidence" value="ECO:0007669"/>
    <property type="project" value="TreeGrafter"/>
</dbReference>
<dbReference type="Pfam" id="PF00046">
    <property type="entry name" value="Homeodomain"/>
    <property type="match status" value="1"/>
</dbReference>
<dbReference type="GO" id="GO:0006357">
    <property type="term" value="P:regulation of transcription by RNA polymerase II"/>
    <property type="evidence" value="ECO:0007669"/>
    <property type="project" value="TreeGrafter"/>
</dbReference>
<evidence type="ECO:0000256" key="1">
    <source>
        <dbReference type="ARBA" id="ARBA00004123"/>
    </source>
</evidence>
<dbReference type="AlphaFoldDB" id="A0AAJ0DFU2"/>
<sequence length="598" mass="64856">MSDTDAKFDEYRWQPAQDALLPTATLPQDGLPTEVQPTDALQALDPPAKTPVGETTQQPRPSLRSHRSFPYSLGPSRRSQEDPFQNSTGISALGDFQERVVSQGPQPTGNSALPQPSYGGSAPTSPAGRLTPNSPDQEQDDDVMEDGELDLDAGEQEDEEEEKRPKTAAELRAQKRKMKRFRLTHNQTRFLMSEFARQAHPDAAHRERLSREIPGLSPRQVQVWFQNRRAKLKRLTTDDRESMMRSRALPAGFDMTQALHSPVGAPTPTGPTPSASPQTFASFAPTGSGVGPLTLDTMRRSSLYQPYMQQFASPTGVTPSLGGFAFTPPQSATETLSPGSAPGASSAFSFHSNDTARRYPYGLQTGGQTGYTGHAAQVPRLHTADRFTRPAAEAVGSPLRSSISYSGLNGGSVSQTPGERSSSFSEQSSYTHERARQTRAVTNSGSGGTGPYGLGFSYSQMPSYSTTSQTQQSPVDTSPQLPATLDAYRRNSSHLAGPPISYLQYTSSSYATTQMPQYSYYSTGYGNQTAYPSYQQLSEQQAQRDNMAQSAQQQQQQTYTPMVSQSHQYGTLMSSSAQHQSLEGGDNSDGGVPVNPPF</sequence>
<protein>
    <recommendedName>
        <fullName evidence="6">Homeobox domain-containing protein</fullName>
    </recommendedName>
</protein>
<feature type="compositionally biased region" description="Low complexity" evidence="5">
    <location>
        <begin position="337"/>
        <end position="350"/>
    </location>
</feature>
<dbReference type="GO" id="GO:0030154">
    <property type="term" value="P:cell differentiation"/>
    <property type="evidence" value="ECO:0007669"/>
    <property type="project" value="TreeGrafter"/>
</dbReference>
<keyword evidence="3 4" id="KW-0238">DNA-binding</keyword>
<feature type="DNA-binding region" description="Homeobox" evidence="3">
    <location>
        <begin position="176"/>
        <end position="236"/>
    </location>
</feature>
<feature type="region of interest" description="Disordered" evidence="5">
    <location>
        <begin position="538"/>
        <end position="598"/>
    </location>
</feature>
<proteinExistence type="inferred from homology"/>
<feature type="compositionally biased region" description="Polar residues" evidence="5">
    <location>
        <begin position="399"/>
        <end position="420"/>
    </location>
</feature>
<dbReference type="EMBL" id="JAWDJX010000040">
    <property type="protein sequence ID" value="KAK3049373.1"/>
    <property type="molecule type" value="Genomic_DNA"/>
</dbReference>